<dbReference type="AlphaFoldDB" id="A0A0N0XDK9"/>
<accession>A0A0N0XDK9</accession>
<organism evidence="1 2">
    <name type="scientific">Pseudomonas syringae pv. cilantro</name>
    <dbReference type="NCBI Taxonomy" id="81035"/>
    <lineage>
        <taxon>Bacteria</taxon>
        <taxon>Pseudomonadati</taxon>
        <taxon>Pseudomonadota</taxon>
        <taxon>Gammaproteobacteria</taxon>
        <taxon>Pseudomonadales</taxon>
        <taxon>Pseudomonadaceae</taxon>
        <taxon>Pseudomonas</taxon>
        <taxon>Pseudomonas syringae</taxon>
    </lineage>
</organism>
<evidence type="ECO:0000313" key="2">
    <source>
        <dbReference type="Proteomes" id="UP000037891"/>
    </source>
</evidence>
<reference evidence="1 2" key="2">
    <citation type="submission" date="2015-10" db="EMBL/GenBank/DDBJ databases">
        <title>Comparative genomics and high-throughput reverse genetic screens identify a new phytobacterial MAMP and an Arabidopsis receptor required for immune elicitation.</title>
        <authorList>
            <person name="Mott G.A."/>
            <person name="Thakur S."/>
            <person name="Wang P.W."/>
            <person name="Desveaux D."/>
            <person name="Guttman D.S."/>
        </authorList>
    </citation>
    <scope>NUCLEOTIDE SEQUENCE [LARGE SCALE GENOMIC DNA]</scope>
    <source>
        <strain evidence="1 2">0788_9</strain>
    </source>
</reference>
<dbReference type="EMBL" id="LGLN01000029">
    <property type="protein sequence ID" value="KPC34227.1"/>
    <property type="molecule type" value="Genomic_DNA"/>
</dbReference>
<dbReference type="Proteomes" id="UP000037891">
    <property type="component" value="Unassembled WGS sequence"/>
</dbReference>
<comment type="caution">
    <text evidence="1">The sequence shown here is derived from an EMBL/GenBank/DDBJ whole genome shotgun (WGS) entry which is preliminary data.</text>
</comment>
<protein>
    <submittedName>
        <fullName evidence="1">Uncharacterized protein</fullName>
    </submittedName>
</protein>
<evidence type="ECO:0000313" key="1">
    <source>
        <dbReference type="EMBL" id="KPC34227.1"/>
    </source>
</evidence>
<name>A0A0N0XDK9_PSESX</name>
<gene>
    <name evidence="1" type="ORF">ABJ99_4930</name>
</gene>
<sequence length="37" mass="3822">MSFQAEEGWLGAGLAWREGVSVITPLMEGGLGCVVNG</sequence>
<reference evidence="1 2" key="1">
    <citation type="submission" date="2015-07" db="EMBL/GenBank/DDBJ databases">
        <authorList>
            <person name="Noorani M."/>
        </authorList>
    </citation>
    <scope>NUCLEOTIDE SEQUENCE [LARGE SCALE GENOMIC DNA]</scope>
    <source>
        <strain evidence="1 2">0788_9</strain>
    </source>
</reference>
<proteinExistence type="predicted"/>